<gene>
    <name evidence="9" type="ORF">Bpfe_023837</name>
</gene>
<reference evidence="9" key="2">
    <citation type="submission" date="2023-04" db="EMBL/GenBank/DDBJ databases">
        <authorList>
            <person name="Bu L."/>
            <person name="Lu L."/>
            <person name="Laidemitt M.R."/>
            <person name="Zhang S.M."/>
            <person name="Mutuku M."/>
            <person name="Mkoji G."/>
            <person name="Steinauer M."/>
            <person name="Loker E.S."/>
        </authorList>
    </citation>
    <scope>NUCLEOTIDE SEQUENCE</scope>
    <source>
        <strain evidence="9">KasaAsao</strain>
        <tissue evidence="9">Whole Snail</tissue>
    </source>
</reference>
<organism evidence="9 10">
    <name type="scientific">Biomphalaria pfeifferi</name>
    <name type="common">Bloodfluke planorb</name>
    <name type="synonym">Freshwater snail</name>
    <dbReference type="NCBI Taxonomy" id="112525"/>
    <lineage>
        <taxon>Eukaryota</taxon>
        <taxon>Metazoa</taxon>
        <taxon>Spiralia</taxon>
        <taxon>Lophotrochozoa</taxon>
        <taxon>Mollusca</taxon>
        <taxon>Gastropoda</taxon>
        <taxon>Heterobranchia</taxon>
        <taxon>Euthyneura</taxon>
        <taxon>Panpulmonata</taxon>
        <taxon>Hygrophila</taxon>
        <taxon>Lymnaeoidea</taxon>
        <taxon>Planorbidae</taxon>
        <taxon>Biomphalaria</taxon>
    </lineage>
</organism>
<comment type="similarity">
    <text evidence="2 8">Belongs to the glycosyltransferase 92 family.</text>
</comment>
<dbReference type="GO" id="GO:0016757">
    <property type="term" value="F:glycosyltransferase activity"/>
    <property type="evidence" value="ECO:0007669"/>
    <property type="project" value="UniProtKB-UniRule"/>
</dbReference>
<evidence type="ECO:0000313" key="10">
    <source>
        <dbReference type="Proteomes" id="UP001233172"/>
    </source>
</evidence>
<evidence type="ECO:0000256" key="5">
    <source>
        <dbReference type="ARBA" id="ARBA00022692"/>
    </source>
</evidence>
<evidence type="ECO:0000313" key="9">
    <source>
        <dbReference type="EMBL" id="KAK0046677.1"/>
    </source>
</evidence>
<dbReference type="Proteomes" id="UP001233172">
    <property type="component" value="Unassembled WGS sequence"/>
</dbReference>
<accession>A0AAD8B295</accession>
<dbReference type="PANTHER" id="PTHR21461:SF69">
    <property type="entry name" value="GLYCOSYLTRANSFERASE FAMILY 92 PROTEIN"/>
    <property type="match status" value="1"/>
</dbReference>
<protein>
    <recommendedName>
        <fullName evidence="8">Glycosyltransferase family 92 protein</fullName>
        <ecNumber evidence="8">2.4.1.-</ecNumber>
    </recommendedName>
</protein>
<keyword evidence="4 8" id="KW-0808">Transferase</keyword>
<comment type="caution">
    <text evidence="9">The sequence shown here is derived from an EMBL/GenBank/DDBJ whole genome shotgun (WGS) entry which is preliminary data.</text>
</comment>
<evidence type="ECO:0000256" key="2">
    <source>
        <dbReference type="ARBA" id="ARBA00007647"/>
    </source>
</evidence>
<feature type="transmembrane region" description="Helical" evidence="8">
    <location>
        <begin position="12"/>
        <end position="31"/>
    </location>
</feature>
<name>A0AAD8B295_BIOPF</name>
<keyword evidence="6 8" id="KW-1133">Transmembrane helix</keyword>
<dbReference type="Pfam" id="PF01697">
    <property type="entry name" value="Glyco_transf_92"/>
    <property type="match status" value="1"/>
</dbReference>
<sequence>MTCGICHMIIYYRYPALVLLVLSSTVLVVYIQSTKSLASHREIREYSFTQYPFEFNTQQFYKSSSSVLVNSLLRSDEEKFLRINTNEAWVYSAFFDTISDKNLIRVFGIQPRNLQTPVFCHMKTNNQFTVIEGTRSLLVDGNGERLRVVSYECWLTDGRCPDQVSITLKKTDSPTNILQVLYPSLPRRNFTVCYAMLFDFTNYSQIIQNVEFNRVLGAEHFYVYNMSISSSTDAVLRHYQKRGLMTILQWPMNISGIHYFGQVLAINDCVYRNKGVSKYVVIHDTDEMIVPNHQNSWKELIDQINNNFDQEKNNSTSHETLGTYIFETTCFQDRPKGSLWSEIKRNYSISDEMEFLFEKYSLTAFTDLLRLNTVWAGTRQKSIVRPDLVLFPDIHLTTTHRGSATQVVVNHSLALVHHQRKWSISPSDILEVTALRFKDKVIPLVNETYLMLIKGHII</sequence>
<dbReference type="EC" id="2.4.1.-" evidence="8"/>
<dbReference type="PANTHER" id="PTHR21461">
    <property type="entry name" value="GLYCOSYLTRANSFERASE FAMILY 92 PROTEIN"/>
    <property type="match status" value="1"/>
</dbReference>
<keyword evidence="10" id="KW-1185">Reference proteome</keyword>
<comment type="subcellular location">
    <subcellularLocation>
        <location evidence="1">Membrane</location>
        <topology evidence="1">Single-pass membrane protein</topology>
    </subcellularLocation>
</comment>
<evidence type="ECO:0000256" key="7">
    <source>
        <dbReference type="ARBA" id="ARBA00023136"/>
    </source>
</evidence>
<reference evidence="9" key="1">
    <citation type="journal article" date="2023" name="PLoS Negl. Trop. Dis.">
        <title>A genome sequence for Biomphalaria pfeifferi, the major vector snail for the human-infecting parasite Schistosoma mansoni.</title>
        <authorList>
            <person name="Bu L."/>
            <person name="Lu L."/>
            <person name="Laidemitt M.R."/>
            <person name="Zhang S.M."/>
            <person name="Mutuku M."/>
            <person name="Mkoji G."/>
            <person name="Steinauer M."/>
            <person name="Loker E.S."/>
        </authorList>
    </citation>
    <scope>NUCLEOTIDE SEQUENCE</scope>
    <source>
        <strain evidence="9">KasaAsao</strain>
    </source>
</reference>
<dbReference type="GO" id="GO:0005737">
    <property type="term" value="C:cytoplasm"/>
    <property type="evidence" value="ECO:0007669"/>
    <property type="project" value="TreeGrafter"/>
</dbReference>
<dbReference type="AlphaFoldDB" id="A0AAD8B295"/>
<proteinExistence type="inferred from homology"/>
<keyword evidence="3 8" id="KW-0328">Glycosyltransferase</keyword>
<dbReference type="InterPro" id="IPR008166">
    <property type="entry name" value="Glyco_transf_92"/>
</dbReference>
<keyword evidence="5 8" id="KW-0812">Transmembrane</keyword>
<dbReference type="EMBL" id="JASAOG010000161">
    <property type="protein sequence ID" value="KAK0046677.1"/>
    <property type="molecule type" value="Genomic_DNA"/>
</dbReference>
<evidence type="ECO:0000256" key="4">
    <source>
        <dbReference type="ARBA" id="ARBA00022679"/>
    </source>
</evidence>
<evidence type="ECO:0000256" key="8">
    <source>
        <dbReference type="RuleBase" id="RU366017"/>
    </source>
</evidence>
<dbReference type="GO" id="GO:0016020">
    <property type="term" value="C:membrane"/>
    <property type="evidence" value="ECO:0007669"/>
    <property type="project" value="UniProtKB-SubCell"/>
</dbReference>
<evidence type="ECO:0000256" key="1">
    <source>
        <dbReference type="ARBA" id="ARBA00004167"/>
    </source>
</evidence>
<evidence type="ECO:0000256" key="3">
    <source>
        <dbReference type="ARBA" id="ARBA00022676"/>
    </source>
</evidence>
<evidence type="ECO:0000256" key="6">
    <source>
        <dbReference type="ARBA" id="ARBA00022989"/>
    </source>
</evidence>
<keyword evidence="7 8" id="KW-0472">Membrane</keyword>